<organism evidence="1 2">
    <name type="scientific">Araneus ventricosus</name>
    <name type="common">Orbweaver spider</name>
    <name type="synonym">Epeira ventricosa</name>
    <dbReference type="NCBI Taxonomy" id="182803"/>
    <lineage>
        <taxon>Eukaryota</taxon>
        <taxon>Metazoa</taxon>
        <taxon>Ecdysozoa</taxon>
        <taxon>Arthropoda</taxon>
        <taxon>Chelicerata</taxon>
        <taxon>Arachnida</taxon>
        <taxon>Araneae</taxon>
        <taxon>Araneomorphae</taxon>
        <taxon>Entelegynae</taxon>
        <taxon>Araneoidea</taxon>
        <taxon>Araneidae</taxon>
        <taxon>Araneus</taxon>
    </lineage>
</organism>
<accession>A0A4Y2G9L8</accession>
<proteinExistence type="predicted"/>
<gene>
    <name evidence="1" type="ORF">AVEN_203961-2_1</name>
</gene>
<dbReference type="EMBL" id="BGPR01176935">
    <property type="protein sequence ID" value="GBM49927.1"/>
    <property type="molecule type" value="Genomic_DNA"/>
</dbReference>
<evidence type="ECO:0000313" key="1">
    <source>
        <dbReference type="EMBL" id="GBM49927.1"/>
    </source>
</evidence>
<evidence type="ECO:0000313" key="2">
    <source>
        <dbReference type="Proteomes" id="UP000499080"/>
    </source>
</evidence>
<dbReference type="AlphaFoldDB" id="A0A4Y2G9L8"/>
<keyword evidence="2" id="KW-1185">Reference proteome</keyword>
<name>A0A4Y2G9L8_ARAVE</name>
<sequence>PRCEASAKTIVLPRLGPRVEARNETRNPTCGEEECGWQEFYDLEPGLETNFGISVNALPNSSTKICGKNWS</sequence>
<dbReference type="Proteomes" id="UP000499080">
    <property type="component" value="Unassembled WGS sequence"/>
</dbReference>
<reference evidence="1 2" key="1">
    <citation type="journal article" date="2019" name="Sci. Rep.">
        <title>Orb-weaving spider Araneus ventricosus genome elucidates the spidroin gene catalogue.</title>
        <authorList>
            <person name="Kono N."/>
            <person name="Nakamura H."/>
            <person name="Ohtoshi R."/>
            <person name="Moran D.A.P."/>
            <person name="Shinohara A."/>
            <person name="Yoshida Y."/>
            <person name="Fujiwara M."/>
            <person name="Mori M."/>
            <person name="Tomita M."/>
            <person name="Arakawa K."/>
        </authorList>
    </citation>
    <scope>NUCLEOTIDE SEQUENCE [LARGE SCALE GENOMIC DNA]</scope>
</reference>
<comment type="caution">
    <text evidence="1">The sequence shown here is derived from an EMBL/GenBank/DDBJ whole genome shotgun (WGS) entry which is preliminary data.</text>
</comment>
<feature type="non-terminal residue" evidence="1">
    <location>
        <position position="1"/>
    </location>
</feature>
<protein>
    <submittedName>
        <fullName evidence="1">Uncharacterized protein</fullName>
    </submittedName>
</protein>